<dbReference type="Gene3D" id="3.30.200.20">
    <property type="entry name" value="Phosphorylase Kinase, domain 1"/>
    <property type="match status" value="1"/>
</dbReference>
<comment type="caution">
    <text evidence="9">The sequence shown here is derived from an EMBL/GenBank/DDBJ whole genome shotgun (WGS) entry which is preliminary data.</text>
</comment>
<dbReference type="EMBL" id="JAEOAH010000003">
    <property type="protein sequence ID" value="MBK3493706.1"/>
    <property type="molecule type" value="Genomic_DNA"/>
</dbReference>
<evidence type="ECO:0000313" key="9">
    <source>
        <dbReference type="EMBL" id="MBK3493706.1"/>
    </source>
</evidence>
<dbReference type="CDD" id="cd05150">
    <property type="entry name" value="APH"/>
    <property type="match status" value="1"/>
</dbReference>
<evidence type="ECO:0000256" key="5">
    <source>
        <dbReference type="ARBA" id="ARBA00022840"/>
    </source>
</evidence>
<evidence type="ECO:0000313" key="10">
    <source>
        <dbReference type="Proteomes" id="UP000618943"/>
    </source>
</evidence>
<keyword evidence="5 7" id="KW-0067">ATP-binding</keyword>
<dbReference type="RefSeq" id="WP_200747752.1">
    <property type="nucleotide sequence ID" value="NZ_JAEOAH010000003.1"/>
</dbReference>
<evidence type="ECO:0000256" key="6">
    <source>
        <dbReference type="ARBA" id="ARBA00023251"/>
    </source>
</evidence>
<dbReference type="InterPro" id="IPR051678">
    <property type="entry name" value="AGP_Transferase"/>
</dbReference>
<dbReference type="InterPro" id="IPR011009">
    <property type="entry name" value="Kinase-like_dom_sf"/>
</dbReference>
<dbReference type="PANTHER" id="PTHR21310:SF41">
    <property type="entry name" value="3'-PHOSPHOTRANSFERASE, PUTATIVE-RELATED"/>
    <property type="match status" value="1"/>
</dbReference>
<evidence type="ECO:0000256" key="7">
    <source>
        <dbReference type="PIRNR" id="PIRNR000706"/>
    </source>
</evidence>
<dbReference type="PIRSF" id="PIRSF000706">
    <property type="entry name" value="Kanamycin_kin"/>
    <property type="match status" value="1"/>
</dbReference>
<protein>
    <submittedName>
        <fullName evidence="9">Aminoglycoside 3'-phosphotransferase</fullName>
    </submittedName>
</protein>
<gene>
    <name evidence="9" type="ORF">JFL43_02300</name>
</gene>
<accession>A0ABS1H2T9</accession>
<dbReference type="InterPro" id="IPR002575">
    <property type="entry name" value="Aminoglycoside_PTrfase"/>
</dbReference>
<evidence type="ECO:0000256" key="1">
    <source>
        <dbReference type="ARBA" id="ARBA00006219"/>
    </source>
</evidence>
<feature type="domain" description="Aminoglycoside phosphotransferase" evidence="8">
    <location>
        <begin position="42"/>
        <end position="246"/>
    </location>
</feature>
<keyword evidence="4 7" id="KW-0418">Kinase</keyword>
<name>A0ABS1H2T9_9BACL</name>
<keyword evidence="10" id="KW-1185">Reference proteome</keyword>
<evidence type="ECO:0000256" key="2">
    <source>
        <dbReference type="ARBA" id="ARBA00022679"/>
    </source>
</evidence>
<organism evidence="9 10">
    <name type="scientific">Viridibacillus soli</name>
    <dbReference type="NCBI Taxonomy" id="2798301"/>
    <lineage>
        <taxon>Bacteria</taxon>
        <taxon>Bacillati</taxon>
        <taxon>Bacillota</taxon>
        <taxon>Bacilli</taxon>
        <taxon>Bacillales</taxon>
        <taxon>Caryophanaceae</taxon>
        <taxon>Viridibacillus</taxon>
    </lineage>
</organism>
<sequence>MIKLSEVLAELLKGYKLLPIVFGKSNAGVYKCIKDELCPVYYLKTQDFPTMQEDQLLVEKERLVWLEGTSIAPFVIHYEQCNEKEYLLTTALEGKNIVEVKREDNIKLFATTLREIHELSIENCPFDMKLDSKIEIIQKRIAHNLINADDLEEENQGKSLEELFLELLEQRPTHEEFVVVHGDYNLKNVIASSVQVTGVVDWGRSGVGDKYQDLSIAVRDVKKYYGQSEVAVFLNTYGLTRIDKQKLSFYTLMDEFF</sequence>
<dbReference type="PANTHER" id="PTHR21310">
    <property type="entry name" value="AMINOGLYCOSIDE PHOSPHOTRANSFERASE-RELATED-RELATED"/>
    <property type="match status" value="1"/>
</dbReference>
<dbReference type="Proteomes" id="UP000618943">
    <property type="component" value="Unassembled WGS sequence"/>
</dbReference>
<dbReference type="NCBIfam" id="NF033068">
    <property type="entry name" value="APH_3p"/>
    <property type="match status" value="1"/>
</dbReference>
<comment type="similarity">
    <text evidence="1 7">Belongs to the aminoglycoside phosphotransferase family.</text>
</comment>
<evidence type="ECO:0000256" key="4">
    <source>
        <dbReference type="ARBA" id="ARBA00022777"/>
    </source>
</evidence>
<dbReference type="SUPFAM" id="SSF56112">
    <property type="entry name" value="Protein kinase-like (PK-like)"/>
    <property type="match status" value="1"/>
</dbReference>
<keyword evidence="6 7" id="KW-0046">Antibiotic resistance</keyword>
<dbReference type="Pfam" id="PF01636">
    <property type="entry name" value="APH"/>
    <property type="match status" value="1"/>
</dbReference>
<keyword evidence="3 7" id="KW-0547">Nucleotide-binding</keyword>
<dbReference type="Gene3D" id="3.90.1200.10">
    <property type="match status" value="1"/>
</dbReference>
<dbReference type="InterPro" id="IPR024165">
    <property type="entry name" value="Kan/Strep_kinase"/>
</dbReference>
<reference evidence="9 10" key="1">
    <citation type="submission" date="2020-12" db="EMBL/GenBank/DDBJ databases">
        <title>YIM B01967 draft genome.</title>
        <authorList>
            <person name="Yan X."/>
        </authorList>
    </citation>
    <scope>NUCLEOTIDE SEQUENCE [LARGE SCALE GENOMIC DNA]</scope>
    <source>
        <strain evidence="9 10">YIM B01967</strain>
    </source>
</reference>
<proteinExistence type="inferred from homology"/>
<evidence type="ECO:0000256" key="3">
    <source>
        <dbReference type="ARBA" id="ARBA00022741"/>
    </source>
</evidence>
<keyword evidence="2 7" id="KW-0808">Transferase</keyword>
<evidence type="ECO:0000259" key="8">
    <source>
        <dbReference type="Pfam" id="PF01636"/>
    </source>
</evidence>